<name>A0ABP8YZ89_9MICO</name>
<evidence type="ECO:0000256" key="1">
    <source>
        <dbReference type="SAM" id="MobiDB-lite"/>
    </source>
</evidence>
<keyword evidence="3" id="KW-1185">Reference proteome</keyword>
<dbReference type="EMBL" id="BAABLP010000002">
    <property type="protein sequence ID" value="GAA4741911.1"/>
    <property type="molecule type" value="Genomic_DNA"/>
</dbReference>
<dbReference type="RefSeq" id="WP_345480067.1">
    <property type="nucleotide sequence ID" value="NZ_BAABLP010000002.1"/>
</dbReference>
<dbReference type="Pfam" id="PF21813">
    <property type="entry name" value="DUF6882"/>
    <property type="match status" value="1"/>
</dbReference>
<evidence type="ECO:0000313" key="3">
    <source>
        <dbReference type="Proteomes" id="UP001500121"/>
    </source>
</evidence>
<reference evidence="3" key="1">
    <citation type="journal article" date="2019" name="Int. J. Syst. Evol. Microbiol.">
        <title>The Global Catalogue of Microorganisms (GCM) 10K type strain sequencing project: providing services to taxonomists for standard genome sequencing and annotation.</title>
        <authorList>
            <consortium name="The Broad Institute Genomics Platform"/>
            <consortium name="The Broad Institute Genome Sequencing Center for Infectious Disease"/>
            <person name="Wu L."/>
            <person name="Ma J."/>
        </authorList>
    </citation>
    <scope>NUCLEOTIDE SEQUENCE [LARGE SCALE GENOMIC DNA]</scope>
    <source>
        <strain evidence="3">JCM 19015</strain>
    </source>
</reference>
<proteinExistence type="predicted"/>
<comment type="caution">
    <text evidence="2">The sequence shown here is derived from an EMBL/GenBank/DDBJ whole genome shotgun (WGS) entry which is preliminary data.</text>
</comment>
<sequence length="280" mass="29490">MTDPGLTETELTEGLLAPGATESPALAALVDDVAILSTEQQEHVAALHGEDRWNVDAVTQQFTFTAPNGTALVCRAHLLGTAAPGPGSWLWGWVNANGFPDAFFERSEAVRVATAAPELIEPEVPLAAGLPLRLTLAAKAVTGIRAHYSAPVGGGTRVWLLIEHPDLVLPAPTVVRTLEAVRVTVESVQLTDHRAAVHAWARHRDVPAAAVEPEQDLAPATVAVRLQLSDGEVVVGFDEAGRIVNLRATARAAEDGPAEPGASPAAERPRGFLSRLLGRD</sequence>
<dbReference type="Proteomes" id="UP001500121">
    <property type="component" value="Unassembled WGS sequence"/>
</dbReference>
<organism evidence="2 3">
    <name type="scientific">Amnibacterium soli</name>
    <dbReference type="NCBI Taxonomy" id="1282736"/>
    <lineage>
        <taxon>Bacteria</taxon>
        <taxon>Bacillati</taxon>
        <taxon>Actinomycetota</taxon>
        <taxon>Actinomycetes</taxon>
        <taxon>Micrococcales</taxon>
        <taxon>Microbacteriaceae</taxon>
        <taxon>Amnibacterium</taxon>
    </lineage>
</organism>
<accession>A0ABP8YZ89</accession>
<protein>
    <submittedName>
        <fullName evidence="2">Uncharacterized protein</fullName>
    </submittedName>
</protein>
<feature type="region of interest" description="Disordered" evidence="1">
    <location>
        <begin position="251"/>
        <end position="280"/>
    </location>
</feature>
<gene>
    <name evidence="2" type="ORF">GCM10025783_11480</name>
</gene>
<evidence type="ECO:0000313" key="2">
    <source>
        <dbReference type="EMBL" id="GAA4741911.1"/>
    </source>
</evidence>
<dbReference type="InterPro" id="IPR049249">
    <property type="entry name" value="DUF6882"/>
</dbReference>